<feature type="compositionally biased region" description="Pro residues" evidence="2">
    <location>
        <begin position="418"/>
        <end position="435"/>
    </location>
</feature>
<dbReference type="GO" id="GO:0008381">
    <property type="term" value="F:mechanosensitive monoatomic ion channel activity"/>
    <property type="evidence" value="ECO:0007669"/>
    <property type="project" value="InterPro"/>
</dbReference>
<name>A0A7G9KZD7_9SPHN</name>
<dbReference type="InterPro" id="IPR008910">
    <property type="entry name" value="MSC_TM_helix"/>
</dbReference>
<feature type="transmembrane region" description="Helical" evidence="1">
    <location>
        <begin position="378"/>
        <end position="400"/>
    </location>
</feature>
<feature type="transmembrane region" description="Helical" evidence="1">
    <location>
        <begin position="285"/>
        <end position="315"/>
    </location>
</feature>
<keyword evidence="1" id="KW-1003">Cell membrane</keyword>
<dbReference type="RefSeq" id="WP_187478692.1">
    <property type="nucleotide sequence ID" value="NZ_CP060697.1"/>
</dbReference>
<keyword evidence="1" id="KW-0812">Transmembrane</keyword>
<feature type="region of interest" description="Disordered" evidence="2">
    <location>
        <begin position="412"/>
        <end position="448"/>
    </location>
</feature>
<comment type="subcellular location">
    <subcellularLocation>
        <location evidence="1">Cell inner membrane</location>
        <topology evidence="1">Multi-pass membrane protein</topology>
    </subcellularLocation>
</comment>
<keyword evidence="4" id="KW-1185">Reference proteome</keyword>
<dbReference type="GO" id="GO:0005886">
    <property type="term" value="C:plasma membrane"/>
    <property type="evidence" value="ECO:0007669"/>
    <property type="project" value="UniProtKB-SubCell"/>
</dbReference>
<reference evidence="3 4" key="1">
    <citation type="submission" date="2020-08" db="EMBL/GenBank/DDBJ databases">
        <title>Sphingomonas sp. sand1-3 16S ribosomal RNA gene Genome sequencing and assembly.</title>
        <authorList>
            <person name="Kang M."/>
        </authorList>
    </citation>
    <scope>NUCLEOTIDE SEQUENCE [LARGE SCALE GENOMIC DNA]</scope>
    <source>
        <strain evidence="4">sand1-3</strain>
    </source>
</reference>
<keyword evidence="1" id="KW-0472">Membrane</keyword>
<comment type="function">
    <text evidence="1">Mechanosensitive channel that participates in the regulation of osmotic pressure changes within the cell, opening in response to stretch forces in the membrane lipid bilayer, without the need for other proteins. Contributes to normal resistance to hypoosmotic shock. Forms an ion channel of 1.0 nanosiemens conductance with a slight preference for anions.</text>
</comment>
<evidence type="ECO:0000313" key="3">
    <source>
        <dbReference type="EMBL" id="QNM81736.1"/>
    </source>
</evidence>
<dbReference type="KEGG" id="ssau:H8M03_06565"/>
<keyword evidence="1" id="KW-0407">Ion channel</keyword>
<dbReference type="AlphaFoldDB" id="A0A7G9KZD7"/>
<dbReference type="InterPro" id="IPR045275">
    <property type="entry name" value="MscS_archaea/bacteria_type"/>
</dbReference>
<feature type="transmembrane region" description="Helical" evidence="1">
    <location>
        <begin position="75"/>
        <end position="96"/>
    </location>
</feature>
<proteinExistence type="inferred from homology"/>
<dbReference type="Pfam" id="PF05552">
    <property type="entry name" value="MS_channel_1st_1"/>
    <property type="match status" value="3"/>
</dbReference>
<feature type="transmembrane region" description="Helical" evidence="1">
    <location>
        <begin position="15"/>
        <end position="36"/>
    </location>
</feature>
<feature type="transmembrane region" description="Helical" evidence="1">
    <location>
        <begin position="355"/>
        <end position="372"/>
    </location>
</feature>
<evidence type="ECO:0000256" key="2">
    <source>
        <dbReference type="SAM" id="MobiDB-lite"/>
    </source>
</evidence>
<feature type="transmembrane region" description="Helical" evidence="1">
    <location>
        <begin position="321"/>
        <end position="343"/>
    </location>
</feature>
<comment type="similarity">
    <text evidence="1">Belongs to the MscS (TC 1.A.23) family.</text>
</comment>
<accession>A0A7G9KZD7</accession>
<feature type="transmembrane region" description="Helical" evidence="1">
    <location>
        <begin position="188"/>
        <end position="208"/>
    </location>
</feature>
<dbReference type="PANTHER" id="PTHR30221">
    <property type="entry name" value="SMALL-CONDUCTANCE MECHANOSENSITIVE CHANNEL"/>
    <property type="match status" value="1"/>
</dbReference>
<dbReference type="EMBL" id="CP060697">
    <property type="protein sequence ID" value="QNM81736.1"/>
    <property type="molecule type" value="Genomic_DNA"/>
</dbReference>
<keyword evidence="1" id="KW-1133">Transmembrane helix</keyword>
<evidence type="ECO:0000256" key="1">
    <source>
        <dbReference type="RuleBase" id="RU369025"/>
    </source>
</evidence>
<gene>
    <name evidence="3" type="ORF">H8M03_06565</name>
</gene>
<feature type="transmembrane region" description="Helical" evidence="1">
    <location>
        <begin position="108"/>
        <end position="126"/>
    </location>
</feature>
<dbReference type="SUPFAM" id="SSF82861">
    <property type="entry name" value="Mechanosensitive channel protein MscS (YggB), transmembrane region"/>
    <property type="match status" value="1"/>
</dbReference>
<protein>
    <recommendedName>
        <fullName evidence="1">Small-conductance mechanosensitive channel</fullName>
    </recommendedName>
</protein>
<keyword evidence="1" id="KW-0406">Ion transport</keyword>
<dbReference type="InterPro" id="IPR011014">
    <property type="entry name" value="MscS_channel_TM-2"/>
</dbReference>
<keyword evidence="1" id="KW-0813">Transport</keyword>
<feature type="transmembrane region" description="Helical" evidence="1">
    <location>
        <begin position="228"/>
        <end position="246"/>
    </location>
</feature>
<sequence>MYETDRAGDYWQGQLIYWGPKVLIAILILVVTWIAARAVKWAFTKLVDRIPALREHVTGKPDETVGHQLGTIAKLIVWLVGIMAALNYLGVGQILEPVNRLTVDIFEFIPRLIGAGLIFFVGYIIARIVQRLLETTLTAVNVDGLLARIGVGETAGSVRTDTDAVASTPADTTTTTAPLTTRAGVAKAVGIVAFAFVIIPAAIAAINVLGIESITVPATNMLNQMLAAIPHILTAALWLGIAYIAARFIKTVIEGILPPTGFDNAVRSVGILPATASPSRIVANIAFIAIMLAAAIEAAKTVGGGTVAIFLAQITELGGKVIFGTLIIVAGIFLARIISNLVGSSTGEGGWGQTVVRYGIIALFSAIGLSFMGLADQIVILAFGLILGSATVAAALAFGLGGRDAAARLLERHAEGLTPPPAPRAPRAPTPPPATTAPDEGNRQPPLV</sequence>
<evidence type="ECO:0000313" key="4">
    <source>
        <dbReference type="Proteomes" id="UP000515861"/>
    </source>
</evidence>
<keyword evidence="1" id="KW-0997">Cell inner membrane</keyword>
<comment type="caution">
    <text evidence="1">Lacks conserved residue(s) required for the propagation of feature annotation.</text>
</comment>
<organism evidence="3 4">
    <name type="scientific">Sphingomonas sabuli</name>
    <dbReference type="NCBI Taxonomy" id="2764186"/>
    <lineage>
        <taxon>Bacteria</taxon>
        <taxon>Pseudomonadati</taxon>
        <taxon>Pseudomonadota</taxon>
        <taxon>Alphaproteobacteria</taxon>
        <taxon>Sphingomonadales</taxon>
        <taxon>Sphingomonadaceae</taxon>
        <taxon>Sphingomonas</taxon>
    </lineage>
</organism>
<dbReference type="PANTHER" id="PTHR30221:SF1">
    <property type="entry name" value="SMALL-CONDUCTANCE MECHANOSENSITIVE CHANNEL"/>
    <property type="match status" value="1"/>
</dbReference>
<comment type="subunit">
    <text evidence="1">Homoheptamer.</text>
</comment>
<dbReference type="Proteomes" id="UP000515861">
    <property type="component" value="Chromosome"/>
</dbReference>
<dbReference type="Gene3D" id="1.10.287.1260">
    <property type="match status" value="1"/>
</dbReference>
<dbReference type="NCBIfam" id="NF033912">
    <property type="entry name" value="msc"/>
    <property type="match status" value="1"/>
</dbReference>